<evidence type="ECO:0000256" key="8">
    <source>
        <dbReference type="RuleBase" id="RU363032"/>
    </source>
</evidence>
<dbReference type="Gene3D" id="3.40.190.120">
    <property type="entry name" value="Osmoprotection protein (prox), domain 2"/>
    <property type="match status" value="1"/>
</dbReference>
<dbReference type="Gene3D" id="1.10.3720.10">
    <property type="entry name" value="MetI-like"/>
    <property type="match status" value="1"/>
</dbReference>
<comment type="similarity">
    <text evidence="7">In the N-terminal section; belongs to the binding-protein-dependent transport system permease family.</text>
</comment>
<dbReference type="InterPro" id="IPR007210">
    <property type="entry name" value="ABC_Gly_betaine_transp_sub-bd"/>
</dbReference>
<keyword evidence="5 8" id="KW-0472">Membrane</keyword>
<organism evidence="11 12">
    <name type="scientific">Cobetia crustatorum</name>
    <dbReference type="NCBI Taxonomy" id="553385"/>
    <lineage>
        <taxon>Bacteria</taxon>
        <taxon>Pseudomonadati</taxon>
        <taxon>Pseudomonadota</taxon>
        <taxon>Gammaproteobacteria</taxon>
        <taxon>Oceanospirillales</taxon>
        <taxon>Halomonadaceae</taxon>
        <taxon>Cobetia</taxon>
    </lineage>
</organism>
<dbReference type="PANTHER" id="PTHR30177:SF4">
    <property type="entry name" value="OSMOPROTECTANT IMPORT PERMEASE PROTEIN OSMW"/>
    <property type="match status" value="1"/>
</dbReference>
<dbReference type="Gene3D" id="3.40.190.10">
    <property type="entry name" value="Periplasmic binding protein-like II"/>
    <property type="match status" value="1"/>
</dbReference>
<name>A0A558HNQ0_9GAMM</name>
<dbReference type="Pfam" id="PF00528">
    <property type="entry name" value="BPD_transp_1"/>
    <property type="match status" value="1"/>
</dbReference>
<dbReference type="AlphaFoldDB" id="A0A558HNQ0"/>
<keyword evidence="3 8" id="KW-0812">Transmembrane</keyword>
<dbReference type="PROSITE" id="PS50928">
    <property type="entry name" value="ABC_TM1"/>
    <property type="match status" value="1"/>
</dbReference>
<feature type="transmembrane region" description="Helical" evidence="8">
    <location>
        <begin position="315"/>
        <end position="335"/>
    </location>
</feature>
<feature type="transmembrane region" description="Helical" evidence="8">
    <location>
        <begin position="356"/>
        <end position="380"/>
    </location>
</feature>
<evidence type="ECO:0000256" key="6">
    <source>
        <dbReference type="ARBA" id="ARBA00035642"/>
    </source>
</evidence>
<evidence type="ECO:0000313" key="11">
    <source>
        <dbReference type="EMBL" id="TVU70773.1"/>
    </source>
</evidence>
<dbReference type="OrthoDB" id="9781705at2"/>
<comment type="similarity">
    <text evidence="6">In the C-terminal section; belongs to the OsmX family.</text>
</comment>
<keyword evidence="2 8" id="KW-0813">Transport</keyword>
<reference evidence="11 12" key="1">
    <citation type="submission" date="2019-07" db="EMBL/GenBank/DDBJ databases">
        <title>Diversity of Bacteria from Kongsfjorden, Arctic.</title>
        <authorList>
            <person name="Yu Y."/>
        </authorList>
    </citation>
    <scope>NUCLEOTIDE SEQUENCE [LARGE SCALE GENOMIC DNA]</scope>
    <source>
        <strain evidence="11 12">SM1923</strain>
    </source>
</reference>
<dbReference type="FunFam" id="1.10.3720.10:FF:000001">
    <property type="entry name" value="Glycine betaine ABC transporter, permease"/>
    <property type="match status" value="1"/>
</dbReference>
<accession>A0A558HNQ0</accession>
<evidence type="ECO:0000256" key="9">
    <source>
        <dbReference type="SAM" id="SignalP"/>
    </source>
</evidence>
<feature type="transmembrane region" description="Helical" evidence="8">
    <location>
        <begin position="469"/>
        <end position="491"/>
    </location>
</feature>
<dbReference type="InterPro" id="IPR051204">
    <property type="entry name" value="ABC_transp_perm/SBD"/>
</dbReference>
<dbReference type="GO" id="GO:0022857">
    <property type="term" value="F:transmembrane transporter activity"/>
    <property type="evidence" value="ECO:0007669"/>
    <property type="project" value="InterPro"/>
</dbReference>
<evidence type="ECO:0000256" key="1">
    <source>
        <dbReference type="ARBA" id="ARBA00004651"/>
    </source>
</evidence>
<dbReference type="SUPFAM" id="SSF53850">
    <property type="entry name" value="Periplasmic binding protein-like II"/>
    <property type="match status" value="1"/>
</dbReference>
<evidence type="ECO:0000256" key="2">
    <source>
        <dbReference type="ARBA" id="ARBA00022448"/>
    </source>
</evidence>
<evidence type="ECO:0000256" key="5">
    <source>
        <dbReference type="ARBA" id="ARBA00023136"/>
    </source>
</evidence>
<feature type="domain" description="ABC transmembrane type-1" evidence="10">
    <location>
        <begin position="309"/>
        <end position="488"/>
    </location>
</feature>
<dbReference type="GO" id="GO:0031460">
    <property type="term" value="P:glycine betaine transport"/>
    <property type="evidence" value="ECO:0007669"/>
    <property type="project" value="TreeGrafter"/>
</dbReference>
<feature type="signal peptide" evidence="9">
    <location>
        <begin position="1"/>
        <end position="23"/>
    </location>
</feature>
<dbReference type="SUPFAM" id="SSF161098">
    <property type="entry name" value="MetI-like"/>
    <property type="match status" value="1"/>
</dbReference>
<evidence type="ECO:0000256" key="4">
    <source>
        <dbReference type="ARBA" id="ARBA00022989"/>
    </source>
</evidence>
<protein>
    <submittedName>
        <fullName evidence="11">ABC transporter permease subunit</fullName>
    </submittedName>
</protein>
<dbReference type="Proteomes" id="UP000319941">
    <property type="component" value="Unassembled WGS sequence"/>
</dbReference>
<evidence type="ECO:0000256" key="7">
    <source>
        <dbReference type="ARBA" id="ARBA00035652"/>
    </source>
</evidence>
<proteinExistence type="inferred from homology"/>
<comment type="subcellular location">
    <subcellularLocation>
        <location evidence="1 8">Cell membrane</location>
        <topology evidence="1 8">Multi-pass membrane protein</topology>
    </subcellularLocation>
</comment>
<dbReference type="STRING" id="553385.GCA_000591415_01737"/>
<sequence length="506" mass="54430">MLLIVGLLLASLGTLLASPATMAAEEVAEWPADKPIVIGSKADREGYLLGEMFAQVLEDAGYTVERRLGLGQTIITYQGLAEGELDVYPEYTGTLAHAILKLDNVPSLEKLDALSRERGLKVLKPLGFNNTYAISMRRDQAESLGIATIGDLAAHPELSLAMSHEFVKRSDGWPGLAAAYDLPQVPRGIEHGIAYQALRESKIDGTDAYSTEGDIKRFDFVLLEDDKGYFPEYLAVPFVNAALPEKAVAALNQLAGSLDEDSMQALNAEVSTDEKSFAQVASRFIQEQGITSEQRVVSGAKWDKLGTNLIEHLQLTLSALLLACLVGLPLSLLVYRNPKVSRVVLYVTGLLQTIPSIALLALMIPLFGIGVVPAVIALFVYSLLPIIRSAITALLTVDPLLVKVARGMGLTRREQLRHVILPLATPNLLTGIKTAAIINIGTATLAAFIGAGGLGEPIVTGLSLNDYDLVLYGAIPAALLAICAELLFELFERMVIPAHMRGLKTR</sequence>
<feature type="transmembrane region" description="Helical" evidence="8">
    <location>
        <begin position="426"/>
        <end position="449"/>
    </location>
</feature>
<keyword evidence="9" id="KW-0732">Signal</keyword>
<evidence type="ECO:0000313" key="12">
    <source>
        <dbReference type="Proteomes" id="UP000319941"/>
    </source>
</evidence>
<keyword evidence="4 8" id="KW-1133">Transmembrane helix</keyword>
<dbReference type="CDD" id="cd06261">
    <property type="entry name" value="TM_PBP2"/>
    <property type="match status" value="1"/>
</dbReference>
<dbReference type="InterPro" id="IPR035906">
    <property type="entry name" value="MetI-like_sf"/>
</dbReference>
<dbReference type="GO" id="GO:0043190">
    <property type="term" value="C:ATP-binding cassette (ABC) transporter complex"/>
    <property type="evidence" value="ECO:0007669"/>
    <property type="project" value="InterPro"/>
</dbReference>
<dbReference type="EMBL" id="VNFH01000005">
    <property type="protein sequence ID" value="TVU70773.1"/>
    <property type="molecule type" value="Genomic_DNA"/>
</dbReference>
<evidence type="ECO:0000259" key="10">
    <source>
        <dbReference type="PROSITE" id="PS50928"/>
    </source>
</evidence>
<dbReference type="PANTHER" id="PTHR30177">
    <property type="entry name" value="GLYCINE BETAINE/L-PROLINE TRANSPORT SYSTEM PERMEASE PROTEIN PROW"/>
    <property type="match status" value="1"/>
</dbReference>
<feature type="chain" id="PRO_5022103844" evidence="9">
    <location>
        <begin position="24"/>
        <end position="506"/>
    </location>
</feature>
<dbReference type="InterPro" id="IPR000515">
    <property type="entry name" value="MetI-like"/>
</dbReference>
<comment type="similarity">
    <text evidence="8">Belongs to the binding-protein-dependent transport system permease family.</text>
</comment>
<evidence type="ECO:0000256" key="3">
    <source>
        <dbReference type="ARBA" id="ARBA00022692"/>
    </source>
</evidence>
<keyword evidence="12" id="KW-1185">Reference proteome</keyword>
<comment type="caution">
    <text evidence="11">The sequence shown here is derived from an EMBL/GenBank/DDBJ whole genome shotgun (WGS) entry which is preliminary data.</text>
</comment>
<gene>
    <name evidence="11" type="ORF">FQP86_07920</name>
</gene>
<dbReference type="Pfam" id="PF04069">
    <property type="entry name" value="OpuAC"/>
    <property type="match status" value="1"/>
</dbReference>